<proteinExistence type="inferred from homology"/>
<accession>A0A0E0H858</accession>
<keyword evidence="4" id="KW-1185">Reference proteome</keyword>
<dbReference type="HOGENOM" id="CLU_693330_0_0_1"/>
<dbReference type="AlphaFoldDB" id="A0A0E0H858"/>
<organism evidence="3">
    <name type="scientific">Oryza nivara</name>
    <name type="common">Indian wild rice</name>
    <name type="synonym">Oryza sativa f. spontanea</name>
    <dbReference type="NCBI Taxonomy" id="4536"/>
    <lineage>
        <taxon>Eukaryota</taxon>
        <taxon>Viridiplantae</taxon>
        <taxon>Streptophyta</taxon>
        <taxon>Embryophyta</taxon>
        <taxon>Tracheophyta</taxon>
        <taxon>Spermatophyta</taxon>
        <taxon>Magnoliopsida</taxon>
        <taxon>Liliopsida</taxon>
        <taxon>Poales</taxon>
        <taxon>Poaceae</taxon>
        <taxon>BOP clade</taxon>
        <taxon>Oryzoideae</taxon>
        <taxon>Oryzeae</taxon>
        <taxon>Oryzinae</taxon>
        <taxon>Oryza</taxon>
    </lineage>
</organism>
<evidence type="ECO:0000256" key="1">
    <source>
        <dbReference type="ARBA" id="ARBA00009234"/>
    </source>
</evidence>
<dbReference type="Proteomes" id="UP000006591">
    <property type="component" value="Chromosome 4"/>
</dbReference>
<reference evidence="3" key="1">
    <citation type="submission" date="2015-04" db="UniProtKB">
        <authorList>
            <consortium name="EnsemblPlants"/>
        </authorList>
    </citation>
    <scope>IDENTIFICATION</scope>
    <source>
        <strain evidence="3">SL10</strain>
    </source>
</reference>
<evidence type="ECO:0000313" key="3">
    <source>
        <dbReference type="EnsemblPlants" id="ONIVA04G30000.3"/>
    </source>
</evidence>
<dbReference type="PANTHER" id="PTHR31750:SF18">
    <property type="entry name" value="MAGNESIUM DECHELATASE SGRL, CHLOROPLASTIC"/>
    <property type="match status" value="1"/>
</dbReference>
<feature type="domain" description="Staygreen protein" evidence="2">
    <location>
        <begin position="102"/>
        <end position="242"/>
    </location>
</feature>
<reference evidence="3" key="2">
    <citation type="submission" date="2018-04" db="EMBL/GenBank/DDBJ databases">
        <title>OnivRS2 (Oryza nivara Reference Sequence Version 2).</title>
        <authorList>
            <person name="Zhang J."/>
            <person name="Kudrna D."/>
            <person name="Lee S."/>
            <person name="Talag J."/>
            <person name="Rajasekar S."/>
            <person name="Welchert J."/>
            <person name="Hsing Y.-I."/>
            <person name="Wing R.A."/>
        </authorList>
    </citation>
    <scope>NUCLEOTIDE SEQUENCE [LARGE SCALE GENOMIC DNA]</scope>
    <source>
        <strain evidence="3">SL10</strain>
    </source>
</reference>
<protein>
    <recommendedName>
        <fullName evidence="2">Staygreen protein domain-containing protein</fullName>
    </recommendedName>
</protein>
<evidence type="ECO:0000313" key="4">
    <source>
        <dbReference type="Proteomes" id="UP000006591"/>
    </source>
</evidence>
<comment type="similarity">
    <text evidence="1">Belongs to the staygreen family.</text>
</comment>
<sequence length="398" mass="44348">MEPPGKAQSFIVLVGRKETRRARRREGGGILAYTDTGSGEVWRRALHEHDDANRSCGGRFFTDGVAQRRPVLLLRRRCPEPEQEPARQDGRKAAKLLGPPTSFDAGKLTVEFAHSHGNSSSGFPRAYTLTHCDFTANLTLAVSDTIAADRRLRADDVFAEWKQQQQQEGMALHVHCFVSGANLLHGLAAGFRYYVFSKELPLVLKAVVHGDALLFAEQPELLEAKVWVHFHSSSNAKYNRLERRTRGMRCNWTAGWSNCTTQSPKAQEGVGGSGLARTPSSAPCSPFSFDAYREPHTLSFFCSALCSSNPILSSTGHLTCMYSMYPLHDQQNEKRLPFQAFLLKLTLLLLAHSNHVWITYATSCINSSSTFFIQNWGQHIAPSAMCSTYYILLPPLIE</sequence>
<dbReference type="PANTHER" id="PTHR31750">
    <property type="entry name" value="PROTEIN STAY-GREEN 1, CHLOROPLASTIC-RELATED"/>
    <property type="match status" value="1"/>
</dbReference>
<name>A0A0E0H858_ORYNI</name>
<dbReference type="Pfam" id="PF12638">
    <property type="entry name" value="Staygreen"/>
    <property type="match status" value="1"/>
</dbReference>
<evidence type="ECO:0000259" key="2">
    <source>
        <dbReference type="Pfam" id="PF12638"/>
    </source>
</evidence>
<dbReference type="InterPro" id="IPR024438">
    <property type="entry name" value="Staygreen"/>
</dbReference>
<dbReference type="Gramene" id="ONIVA04G30000.3">
    <property type="protein sequence ID" value="ONIVA04G30000.3"/>
    <property type="gene ID" value="ONIVA04G30000"/>
</dbReference>
<dbReference type="EnsemblPlants" id="ONIVA04G30000.3">
    <property type="protein sequence ID" value="ONIVA04G30000.3"/>
    <property type="gene ID" value="ONIVA04G30000"/>
</dbReference>